<dbReference type="Pfam" id="PF03091">
    <property type="entry name" value="CutA1"/>
    <property type="match status" value="1"/>
</dbReference>
<dbReference type="OrthoDB" id="37622at2"/>
<dbReference type="GO" id="GO:0010038">
    <property type="term" value="P:response to metal ion"/>
    <property type="evidence" value="ECO:0007669"/>
    <property type="project" value="InterPro"/>
</dbReference>
<dbReference type="InterPro" id="IPR015867">
    <property type="entry name" value="N-reg_PII/ATP_PRibTrfase_C"/>
</dbReference>
<organism evidence="2 3">
    <name type="scientific">Glycomyces paridis</name>
    <dbReference type="NCBI Taxonomy" id="2126555"/>
    <lineage>
        <taxon>Bacteria</taxon>
        <taxon>Bacillati</taxon>
        <taxon>Actinomycetota</taxon>
        <taxon>Actinomycetes</taxon>
        <taxon>Glycomycetales</taxon>
        <taxon>Glycomycetaceae</taxon>
        <taxon>Glycomyces</taxon>
    </lineage>
</organism>
<accession>A0A4V4HNR8</accession>
<dbReference type="Proteomes" id="UP000305792">
    <property type="component" value="Unassembled WGS sequence"/>
</dbReference>
<gene>
    <name evidence="2" type="ORF">E9998_16765</name>
</gene>
<evidence type="ECO:0000256" key="1">
    <source>
        <dbReference type="ARBA" id="ARBA00010169"/>
    </source>
</evidence>
<reference evidence="2 3" key="1">
    <citation type="journal article" date="2018" name="Int. J. Syst. Evol. Microbiol.">
        <title>Glycomyces paridis sp. nov., isolated from the medicinal plant Paris polyphylla.</title>
        <authorList>
            <person name="Fang X.M."/>
            <person name="Bai J.L."/>
            <person name="Su J."/>
            <person name="Zhao L.L."/>
            <person name="Liu H.Y."/>
            <person name="Ma B.P."/>
            <person name="Zhang Y.Q."/>
            <person name="Yu L.Y."/>
        </authorList>
    </citation>
    <scope>NUCLEOTIDE SEQUENCE [LARGE SCALE GENOMIC DNA]</scope>
    <source>
        <strain evidence="2 3">CPCC 204357</strain>
    </source>
</reference>
<proteinExistence type="inferred from homology"/>
<keyword evidence="3" id="KW-1185">Reference proteome</keyword>
<dbReference type="EMBL" id="STGX01000012">
    <property type="protein sequence ID" value="THV27146.1"/>
    <property type="molecule type" value="Genomic_DNA"/>
</dbReference>
<dbReference type="Gene3D" id="3.30.70.120">
    <property type="match status" value="1"/>
</dbReference>
<name>A0A4V4HNR8_9ACTN</name>
<evidence type="ECO:0000313" key="3">
    <source>
        <dbReference type="Proteomes" id="UP000305792"/>
    </source>
</evidence>
<dbReference type="PANTHER" id="PTHR23419">
    <property type="entry name" value="DIVALENT CATION TOLERANCE CUTA-RELATED"/>
    <property type="match status" value="1"/>
</dbReference>
<protein>
    <submittedName>
        <fullName evidence="2">Divalent-cation tolerance protein CutA</fullName>
    </submittedName>
</protein>
<sequence>MCEVVITAPDAGWLREFTRRLVAERLAACGHNLAEIRSIYRWDGSVQEETEARVMLHTRQSLVAEIVAATNREHPYDVPCVLSMPVVEANPDYQAWVVAETREPSSGTGVHDG</sequence>
<comment type="similarity">
    <text evidence="1">Belongs to the CutA family.</text>
</comment>
<evidence type="ECO:0000313" key="2">
    <source>
        <dbReference type="EMBL" id="THV27146.1"/>
    </source>
</evidence>
<comment type="caution">
    <text evidence="2">The sequence shown here is derived from an EMBL/GenBank/DDBJ whole genome shotgun (WGS) entry which is preliminary data.</text>
</comment>
<dbReference type="PANTHER" id="PTHR23419:SF8">
    <property type="entry name" value="FI09726P"/>
    <property type="match status" value="1"/>
</dbReference>
<dbReference type="InterPro" id="IPR004323">
    <property type="entry name" value="Ion_tolerance_CutA"/>
</dbReference>
<dbReference type="AlphaFoldDB" id="A0A4V4HNR8"/>
<dbReference type="GO" id="GO:0005507">
    <property type="term" value="F:copper ion binding"/>
    <property type="evidence" value="ECO:0007669"/>
    <property type="project" value="TreeGrafter"/>
</dbReference>
<dbReference type="InterPro" id="IPR011322">
    <property type="entry name" value="N-reg_PII-like_a/b"/>
</dbReference>
<dbReference type="SUPFAM" id="SSF54913">
    <property type="entry name" value="GlnB-like"/>
    <property type="match status" value="1"/>
</dbReference>